<feature type="region of interest" description="Disordered" evidence="1">
    <location>
        <begin position="40"/>
        <end position="76"/>
    </location>
</feature>
<organism evidence="2 3">
    <name type="scientific">Leersia perrieri</name>
    <dbReference type="NCBI Taxonomy" id="77586"/>
    <lineage>
        <taxon>Eukaryota</taxon>
        <taxon>Viridiplantae</taxon>
        <taxon>Streptophyta</taxon>
        <taxon>Embryophyta</taxon>
        <taxon>Tracheophyta</taxon>
        <taxon>Spermatophyta</taxon>
        <taxon>Magnoliopsida</taxon>
        <taxon>Liliopsida</taxon>
        <taxon>Poales</taxon>
        <taxon>Poaceae</taxon>
        <taxon>BOP clade</taxon>
        <taxon>Oryzoideae</taxon>
        <taxon>Oryzeae</taxon>
        <taxon>Oryzinae</taxon>
        <taxon>Leersia</taxon>
    </lineage>
</organism>
<feature type="compositionally biased region" description="Low complexity" evidence="1">
    <location>
        <begin position="58"/>
        <end position="76"/>
    </location>
</feature>
<proteinExistence type="predicted"/>
<dbReference type="Gramene" id="LPERR02G27200.1">
    <property type="protein sequence ID" value="LPERR02G27200.1"/>
    <property type="gene ID" value="LPERR02G27200"/>
</dbReference>
<reference evidence="2" key="3">
    <citation type="submission" date="2015-04" db="UniProtKB">
        <authorList>
            <consortium name="EnsemblPlants"/>
        </authorList>
    </citation>
    <scope>IDENTIFICATION</scope>
</reference>
<dbReference type="PANTHER" id="PTHR34046">
    <property type="entry name" value="OS06G0218800 PROTEIN"/>
    <property type="match status" value="1"/>
</dbReference>
<reference evidence="3" key="2">
    <citation type="submission" date="2013-12" db="EMBL/GenBank/DDBJ databases">
        <authorList>
            <person name="Yu Y."/>
            <person name="Lee S."/>
            <person name="de Baynast K."/>
            <person name="Wissotski M."/>
            <person name="Liu L."/>
            <person name="Talag J."/>
            <person name="Goicoechea J."/>
            <person name="Angelova A."/>
            <person name="Jetty R."/>
            <person name="Kudrna D."/>
            <person name="Golser W."/>
            <person name="Rivera L."/>
            <person name="Zhang J."/>
            <person name="Wing R."/>
        </authorList>
    </citation>
    <scope>NUCLEOTIDE SEQUENCE</scope>
</reference>
<accession>A0A0D9VLA4</accession>
<dbReference type="eggNOG" id="ENOG502TIFX">
    <property type="taxonomic scope" value="Eukaryota"/>
</dbReference>
<protein>
    <submittedName>
        <fullName evidence="2">Uncharacterized protein</fullName>
    </submittedName>
</protein>
<evidence type="ECO:0000313" key="2">
    <source>
        <dbReference type="EnsemblPlants" id="LPERR02G27200.1"/>
    </source>
</evidence>
<sequence>MGRKKAEGASCRRHPRHRQGGAAGVCALCLRERLSHLSTSLPSVVRGEKEDDDYEAPSSCGSDSSSEASSGASSSESSSSAWAVAFHQEMAVSGKLSLLMRHERVLMDGDEVASVVRRMRERRRLQASSFWTKLMHATIGGGGGGGKSGSKEACSIAHSKTMGQERSTNAAKWILF</sequence>
<dbReference type="Proteomes" id="UP000032180">
    <property type="component" value="Chromosome 2"/>
</dbReference>
<feature type="region of interest" description="Disordered" evidence="1">
    <location>
        <begin position="1"/>
        <end position="22"/>
    </location>
</feature>
<evidence type="ECO:0000313" key="3">
    <source>
        <dbReference type="Proteomes" id="UP000032180"/>
    </source>
</evidence>
<dbReference type="PANTHER" id="PTHR34046:SF13">
    <property type="entry name" value="OS02G0758200 PROTEIN"/>
    <property type="match status" value="1"/>
</dbReference>
<dbReference type="AlphaFoldDB" id="A0A0D9VLA4"/>
<reference evidence="2 3" key="1">
    <citation type="submission" date="2012-08" db="EMBL/GenBank/DDBJ databases">
        <title>Oryza genome evolution.</title>
        <authorList>
            <person name="Wing R.A."/>
        </authorList>
    </citation>
    <scope>NUCLEOTIDE SEQUENCE</scope>
</reference>
<dbReference type="EnsemblPlants" id="LPERR02G27200.1">
    <property type="protein sequence ID" value="LPERR02G27200.1"/>
    <property type="gene ID" value="LPERR02G27200"/>
</dbReference>
<name>A0A0D9VLA4_9ORYZ</name>
<dbReference type="HOGENOM" id="CLU_119758_0_0_1"/>
<dbReference type="STRING" id="77586.A0A0D9VLA4"/>
<evidence type="ECO:0000256" key="1">
    <source>
        <dbReference type="SAM" id="MobiDB-lite"/>
    </source>
</evidence>
<keyword evidence="3" id="KW-1185">Reference proteome</keyword>